<feature type="active site" description="Proton donor/acceptor" evidence="5">
    <location>
        <position position="148"/>
    </location>
</feature>
<dbReference type="PANTHER" id="PTHR12128">
    <property type="entry name" value="DIHYDRODIPICOLINATE SYNTHASE"/>
    <property type="match status" value="1"/>
</dbReference>
<organism evidence="7 8">
    <name type="scientific">Arcticibacter pallidicorallinus</name>
    <dbReference type="NCBI Taxonomy" id="1259464"/>
    <lineage>
        <taxon>Bacteria</taxon>
        <taxon>Pseudomonadati</taxon>
        <taxon>Bacteroidota</taxon>
        <taxon>Sphingobacteriia</taxon>
        <taxon>Sphingobacteriales</taxon>
        <taxon>Sphingobacteriaceae</taxon>
        <taxon>Arcticibacter</taxon>
    </lineage>
</organism>
<dbReference type="EMBL" id="PVTH01000015">
    <property type="protein sequence ID" value="PRY48329.1"/>
    <property type="molecule type" value="Genomic_DNA"/>
</dbReference>
<name>A0A2T0TRP9_9SPHI</name>
<comment type="similarity">
    <text evidence="1 4">Belongs to the DapA family.</text>
</comment>
<feature type="active site" description="Schiff-base intermediate with substrate" evidence="5">
    <location>
        <position position="176"/>
    </location>
</feature>
<gene>
    <name evidence="7" type="ORF">B0I27_11530</name>
</gene>
<dbReference type="GO" id="GO:0044281">
    <property type="term" value="P:small molecule metabolic process"/>
    <property type="evidence" value="ECO:0007669"/>
    <property type="project" value="UniProtKB-ARBA"/>
</dbReference>
<protein>
    <submittedName>
        <fullName evidence="7">4-hydroxy-tetrahydrodipicolinate synthase</fullName>
    </submittedName>
</protein>
<evidence type="ECO:0000256" key="6">
    <source>
        <dbReference type="PIRSR" id="PIRSR001365-2"/>
    </source>
</evidence>
<keyword evidence="8" id="KW-1185">Reference proteome</keyword>
<dbReference type="PRINTS" id="PR00146">
    <property type="entry name" value="DHPICSNTHASE"/>
</dbReference>
<dbReference type="InterPro" id="IPR013785">
    <property type="entry name" value="Aldolase_TIM"/>
</dbReference>
<comment type="caution">
    <text evidence="7">The sequence shown here is derived from an EMBL/GenBank/DDBJ whole genome shotgun (WGS) entry which is preliminary data.</text>
</comment>
<dbReference type="GO" id="GO:0008840">
    <property type="term" value="F:4-hydroxy-tetrahydrodipicolinate synthase activity"/>
    <property type="evidence" value="ECO:0007669"/>
    <property type="project" value="TreeGrafter"/>
</dbReference>
<dbReference type="PROSITE" id="PS00666">
    <property type="entry name" value="DHDPS_2"/>
    <property type="match status" value="1"/>
</dbReference>
<dbReference type="PIRSF" id="PIRSF001365">
    <property type="entry name" value="DHDPS"/>
    <property type="match status" value="1"/>
</dbReference>
<evidence type="ECO:0000256" key="4">
    <source>
        <dbReference type="PIRNR" id="PIRNR001365"/>
    </source>
</evidence>
<dbReference type="Gene3D" id="3.20.20.70">
    <property type="entry name" value="Aldolase class I"/>
    <property type="match status" value="1"/>
</dbReference>
<evidence type="ECO:0000256" key="1">
    <source>
        <dbReference type="ARBA" id="ARBA00007592"/>
    </source>
</evidence>
<keyword evidence="2 4" id="KW-0456">Lyase</keyword>
<dbReference type="OrthoDB" id="9782828at2"/>
<dbReference type="Proteomes" id="UP000238034">
    <property type="component" value="Unassembled WGS sequence"/>
</dbReference>
<proteinExistence type="inferred from homology"/>
<evidence type="ECO:0000256" key="2">
    <source>
        <dbReference type="ARBA" id="ARBA00023239"/>
    </source>
</evidence>
<sequence>MLLIFTTQLLIRDMEKKYSGVVVPMITPFTDKYKIDLEAAERITNHLILHDAHPFVLGTTGESVSICPQERKKFLQATVHATKKRKTVYAGISGNCLSSVLEEARAFSDLGADVLVSTMPSYYPVDEDQMLRYFQELADAVPLPLIVYNIPSTTHLSIPLSVADKLSHHQNIVGFKDSEKGEQRVEEAIKLWKDREDFSYLLGWALMSHKAMAWGADGMVPSTGNLTPGLYRIIYESGRAQQADRSGAAQDKADRISSIYQKDKILSRSLPVLKIMMDAYGLCGTSVLPPLYKISAQEEETIKELLLTEYGILDSINNI</sequence>
<evidence type="ECO:0000313" key="8">
    <source>
        <dbReference type="Proteomes" id="UP000238034"/>
    </source>
</evidence>
<dbReference type="SMART" id="SM01130">
    <property type="entry name" value="DHDPS"/>
    <property type="match status" value="1"/>
</dbReference>
<evidence type="ECO:0000256" key="3">
    <source>
        <dbReference type="ARBA" id="ARBA00023270"/>
    </source>
</evidence>
<dbReference type="AlphaFoldDB" id="A0A2T0TRP9"/>
<dbReference type="PANTHER" id="PTHR12128:SF66">
    <property type="entry name" value="4-HYDROXY-2-OXOGLUTARATE ALDOLASE, MITOCHONDRIAL"/>
    <property type="match status" value="1"/>
</dbReference>
<dbReference type="InterPro" id="IPR020625">
    <property type="entry name" value="Schiff_base-form_aldolases_AS"/>
</dbReference>
<accession>A0A2T0TRP9</accession>
<dbReference type="SUPFAM" id="SSF51569">
    <property type="entry name" value="Aldolase"/>
    <property type="match status" value="1"/>
</dbReference>
<evidence type="ECO:0000256" key="5">
    <source>
        <dbReference type="PIRSR" id="PIRSR001365-1"/>
    </source>
</evidence>
<dbReference type="InterPro" id="IPR002220">
    <property type="entry name" value="DapA-like"/>
</dbReference>
<dbReference type="Pfam" id="PF00701">
    <property type="entry name" value="DHDPS"/>
    <property type="match status" value="1"/>
</dbReference>
<evidence type="ECO:0000313" key="7">
    <source>
        <dbReference type="EMBL" id="PRY48329.1"/>
    </source>
</evidence>
<dbReference type="CDD" id="cd00408">
    <property type="entry name" value="DHDPS-like"/>
    <property type="match status" value="1"/>
</dbReference>
<feature type="binding site" evidence="6">
    <location>
        <position position="60"/>
    </location>
    <ligand>
        <name>pyruvate</name>
        <dbReference type="ChEBI" id="CHEBI:15361"/>
    </ligand>
</feature>
<feature type="binding site" evidence="6">
    <location>
        <position position="220"/>
    </location>
    <ligand>
        <name>pyruvate</name>
        <dbReference type="ChEBI" id="CHEBI:15361"/>
    </ligand>
</feature>
<reference evidence="7 8" key="1">
    <citation type="submission" date="2018-03" db="EMBL/GenBank/DDBJ databases">
        <title>Genomic Encyclopedia of Type Strains, Phase III (KMG-III): the genomes of soil and plant-associated and newly described type strains.</title>
        <authorList>
            <person name="Whitman W."/>
        </authorList>
    </citation>
    <scope>NUCLEOTIDE SEQUENCE [LARGE SCALE GENOMIC DNA]</scope>
    <source>
        <strain evidence="7 8">CGMCC 1.9313</strain>
    </source>
</reference>
<keyword evidence="3" id="KW-0704">Schiff base</keyword>